<dbReference type="RefSeq" id="WP_098278718.1">
    <property type="nucleotide sequence ID" value="NZ_CP071468.1"/>
</dbReference>
<comment type="caution">
    <text evidence="1">The sequence shown here is derived from an EMBL/GenBank/DDBJ whole genome shotgun (WGS) entry which is preliminary data.</text>
</comment>
<organism evidence="1 2">
    <name type="scientific">Priestia megaterium</name>
    <name type="common">Bacillus megaterium</name>
    <dbReference type="NCBI Taxonomy" id="1404"/>
    <lineage>
        <taxon>Bacteria</taxon>
        <taxon>Bacillati</taxon>
        <taxon>Bacillota</taxon>
        <taxon>Bacilli</taxon>
        <taxon>Bacillales</taxon>
        <taxon>Bacillaceae</taxon>
        <taxon>Priestia</taxon>
    </lineage>
</organism>
<dbReference type="EMBL" id="NTYW01000038">
    <property type="protein sequence ID" value="PES33067.1"/>
    <property type="molecule type" value="Genomic_DNA"/>
</dbReference>
<gene>
    <name evidence="1" type="ORF">CN497_21805</name>
</gene>
<name>A0AAE5P3Z4_PRIMG</name>
<dbReference type="AlphaFoldDB" id="A0AAE5P3Z4"/>
<reference evidence="1 2" key="1">
    <citation type="submission" date="2017-09" db="EMBL/GenBank/DDBJ databases">
        <title>Large-scale bioinformatics analysis of Bacillus genomes uncovers conserved roles of natural products in bacterial physiology.</title>
        <authorList>
            <consortium name="Agbiome Team Llc"/>
            <person name="Bleich R.M."/>
            <person name="Kirk G.J."/>
            <person name="Santa Maria K.C."/>
            <person name="Allen S.E."/>
            <person name="Farag S."/>
            <person name="Shank E.A."/>
            <person name="Bowers A."/>
        </authorList>
    </citation>
    <scope>NUCLEOTIDE SEQUENCE [LARGE SCALE GENOMIC DNA]</scope>
    <source>
        <strain evidence="1 2">AFS003013</strain>
    </source>
</reference>
<dbReference type="Proteomes" id="UP000220341">
    <property type="component" value="Unassembled WGS sequence"/>
</dbReference>
<protein>
    <submittedName>
        <fullName evidence="1">Uncharacterized protein</fullName>
    </submittedName>
</protein>
<proteinExistence type="predicted"/>
<evidence type="ECO:0000313" key="2">
    <source>
        <dbReference type="Proteomes" id="UP000220341"/>
    </source>
</evidence>
<evidence type="ECO:0000313" key="1">
    <source>
        <dbReference type="EMBL" id="PES33067.1"/>
    </source>
</evidence>
<sequence length="62" mass="7898">MKERELQEVTQHLDELFEDLINEDITEEEFNYLSDELYKRQTRLRYEIEIENGIYYRNYFRL</sequence>
<accession>A0AAE5P3Z4</accession>